<reference evidence="5 6" key="1">
    <citation type="submission" date="2020-04" db="EMBL/GenBank/DDBJ databases">
        <title>Ralstonia insidiosa genome sequencing and assembly.</title>
        <authorList>
            <person name="Martins R.C.R."/>
            <person name="Perdigao-Neto L.V."/>
            <person name="Levin A.S.S."/>
            <person name="Costa S.F."/>
        </authorList>
    </citation>
    <scope>NUCLEOTIDE SEQUENCE [LARGE SCALE GENOMIC DNA]</scope>
    <source>
        <strain evidence="5 6">5047</strain>
    </source>
</reference>
<dbReference type="PANTHER" id="PTHR33204">
    <property type="entry name" value="TRANSCRIPTIONAL REGULATOR, MARR FAMILY"/>
    <property type="match status" value="1"/>
</dbReference>
<dbReference type="InterPro" id="IPR002577">
    <property type="entry name" value="HTH_HxlR"/>
</dbReference>
<dbReference type="Pfam" id="PF01638">
    <property type="entry name" value="HxlR"/>
    <property type="match status" value="1"/>
</dbReference>
<feature type="domain" description="HTH hxlR-type" evidence="4">
    <location>
        <begin position="11"/>
        <end position="108"/>
    </location>
</feature>
<dbReference type="PANTHER" id="PTHR33204:SF17">
    <property type="entry name" value="TRANSCRIPTIONAL REGULATORY PROTEIN"/>
    <property type="match status" value="1"/>
</dbReference>
<evidence type="ECO:0000256" key="2">
    <source>
        <dbReference type="ARBA" id="ARBA00023125"/>
    </source>
</evidence>
<protein>
    <submittedName>
        <fullName evidence="5">Helix-turn-helix transcriptional regulator</fullName>
    </submittedName>
</protein>
<dbReference type="InterPro" id="IPR036388">
    <property type="entry name" value="WH-like_DNA-bd_sf"/>
</dbReference>
<dbReference type="AlphaFoldDB" id="A0A848NXF9"/>
<evidence type="ECO:0000256" key="3">
    <source>
        <dbReference type="ARBA" id="ARBA00023163"/>
    </source>
</evidence>
<dbReference type="Proteomes" id="UP000575469">
    <property type="component" value="Unassembled WGS sequence"/>
</dbReference>
<dbReference type="EMBL" id="JABBZM010000005">
    <property type="protein sequence ID" value="NMV37613.1"/>
    <property type="molecule type" value="Genomic_DNA"/>
</dbReference>
<dbReference type="PROSITE" id="PS51118">
    <property type="entry name" value="HTH_HXLR"/>
    <property type="match status" value="1"/>
</dbReference>
<sequence>MHRTSHKGTLCPIARGMGHVGDSWTVLILREAFYGTTRFDDFQKRLGIAPNMLAQRLHRLVHDGMLTRRQYNNHPPRSEYILTDLGREFRPVLLMLIAWGNQHFSPEGAMVQLVERASGRVVQPLVVDALTREPITIDQHRLAPGPAASEALRIQLERHSEDAHPTELALTELALSATEDL</sequence>
<comment type="caution">
    <text evidence="5">The sequence shown here is derived from an EMBL/GenBank/DDBJ whole genome shotgun (WGS) entry which is preliminary data.</text>
</comment>
<name>A0A848NXF9_9RALS</name>
<proteinExistence type="predicted"/>
<evidence type="ECO:0000313" key="5">
    <source>
        <dbReference type="EMBL" id="NMV37613.1"/>
    </source>
</evidence>
<gene>
    <name evidence="5" type="ORF">HGR00_06805</name>
</gene>
<accession>A0A848NXF9</accession>
<evidence type="ECO:0000313" key="6">
    <source>
        <dbReference type="Proteomes" id="UP000575469"/>
    </source>
</evidence>
<keyword evidence="2" id="KW-0238">DNA-binding</keyword>
<dbReference type="GO" id="GO:0003677">
    <property type="term" value="F:DNA binding"/>
    <property type="evidence" value="ECO:0007669"/>
    <property type="project" value="UniProtKB-KW"/>
</dbReference>
<keyword evidence="1" id="KW-0805">Transcription regulation</keyword>
<keyword evidence="3" id="KW-0804">Transcription</keyword>
<evidence type="ECO:0000259" key="4">
    <source>
        <dbReference type="PROSITE" id="PS51118"/>
    </source>
</evidence>
<dbReference type="SUPFAM" id="SSF46785">
    <property type="entry name" value="Winged helix' DNA-binding domain"/>
    <property type="match status" value="1"/>
</dbReference>
<dbReference type="Gene3D" id="1.10.10.10">
    <property type="entry name" value="Winged helix-like DNA-binding domain superfamily/Winged helix DNA-binding domain"/>
    <property type="match status" value="1"/>
</dbReference>
<evidence type="ECO:0000256" key="1">
    <source>
        <dbReference type="ARBA" id="ARBA00023015"/>
    </source>
</evidence>
<organism evidence="5 6">
    <name type="scientific">Ralstonia insidiosa</name>
    <dbReference type="NCBI Taxonomy" id="190721"/>
    <lineage>
        <taxon>Bacteria</taxon>
        <taxon>Pseudomonadati</taxon>
        <taxon>Pseudomonadota</taxon>
        <taxon>Betaproteobacteria</taxon>
        <taxon>Burkholderiales</taxon>
        <taxon>Burkholderiaceae</taxon>
        <taxon>Ralstonia</taxon>
    </lineage>
</organism>
<dbReference type="InterPro" id="IPR036390">
    <property type="entry name" value="WH_DNA-bd_sf"/>
</dbReference>